<name>A0ABR3IS05_9AGAR</name>
<comment type="caution">
    <text evidence="1">The sequence shown here is derived from an EMBL/GenBank/DDBJ whole genome shotgun (WGS) entry which is preliminary data.</text>
</comment>
<accession>A0ABR3IS05</accession>
<reference evidence="2" key="1">
    <citation type="submission" date="2024-06" db="EMBL/GenBank/DDBJ databases">
        <title>Multi-omics analyses provide insights into the biosynthesis of the anticancer antibiotic pleurotin in Hohenbuehelia grisea.</title>
        <authorList>
            <person name="Weaver J.A."/>
            <person name="Alberti F."/>
        </authorList>
    </citation>
    <scope>NUCLEOTIDE SEQUENCE [LARGE SCALE GENOMIC DNA]</scope>
    <source>
        <strain evidence="2">T-177</strain>
    </source>
</reference>
<dbReference type="EMBL" id="JASNQZ010000015">
    <property type="protein sequence ID" value="KAL0946097.1"/>
    <property type="molecule type" value="Genomic_DNA"/>
</dbReference>
<protein>
    <submittedName>
        <fullName evidence="1">Uncharacterized protein</fullName>
    </submittedName>
</protein>
<gene>
    <name evidence="1" type="ORF">HGRIS_012362</name>
</gene>
<sequence length="396" mass="45102">MSGDLQLSNAARLTYQRMAHVKLRSRQLDQDLKDMVERTIEVGWIVSTEFPGELGEPGLRLVLLAAFFMNVSTKADIACAFMLKDIYAEIASIIFTFRHHCQVANLDTARLEARMDDARNRLNMILVDQGGLPYTCIYHKIQDFSPQTQSEKSTRNWNLYRHGLFASFYDQTRNDPLDPTTMAMNGAFVKNTQLRSPYERHLDMLVHALMNGDPESGRPGLPIELILLIVRDHRVVLSRDWHGPCDVMTPRHPSIEVSKRKRLLTCVAPLQGQRASLRIRTVSRDQGYLDFFNKHAGSWSWFEVGVRKSSNLFSSRSARNWVCHHNSPGHRTLSVHDVVVPPEHVLWSTIRGGDKLVLTACVKFSVWANLIHEAEMIVLIPYVPDLSWIASDAETS</sequence>
<dbReference type="Proteomes" id="UP001556367">
    <property type="component" value="Unassembled WGS sequence"/>
</dbReference>
<organism evidence="1 2">
    <name type="scientific">Hohenbuehelia grisea</name>
    <dbReference type="NCBI Taxonomy" id="104357"/>
    <lineage>
        <taxon>Eukaryota</taxon>
        <taxon>Fungi</taxon>
        <taxon>Dikarya</taxon>
        <taxon>Basidiomycota</taxon>
        <taxon>Agaricomycotina</taxon>
        <taxon>Agaricomycetes</taxon>
        <taxon>Agaricomycetidae</taxon>
        <taxon>Agaricales</taxon>
        <taxon>Pleurotineae</taxon>
        <taxon>Pleurotaceae</taxon>
        <taxon>Hohenbuehelia</taxon>
    </lineage>
</organism>
<evidence type="ECO:0000313" key="2">
    <source>
        <dbReference type="Proteomes" id="UP001556367"/>
    </source>
</evidence>
<keyword evidence="2" id="KW-1185">Reference proteome</keyword>
<proteinExistence type="predicted"/>
<evidence type="ECO:0000313" key="1">
    <source>
        <dbReference type="EMBL" id="KAL0946097.1"/>
    </source>
</evidence>